<protein>
    <recommendedName>
        <fullName evidence="3">Secreted protein</fullName>
    </recommendedName>
</protein>
<comment type="caution">
    <text evidence="1">The sequence shown here is derived from an EMBL/GenBank/DDBJ whole genome shotgun (WGS) entry which is preliminary data.</text>
</comment>
<gene>
    <name evidence="1" type="ORF">GCM10009839_51300</name>
</gene>
<name>A0ABP5GC80_9ACTN</name>
<proteinExistence type="predicted"/>
<reference evidence="2" key="1">
    <citation type="journal article" date="2019" name="Int. J. Syst. Evol. Microbiol.">
        <title>The Global Catalogue of Microorganisms (GCM) 10K type strain sequencing project: providing services to taxonomists for standard genome sequencing and annotation.</title>
        <authorList>
            <consortium name="The Broad Institute Genomics Platform"/>
            <consortium name="The Broad Institute Genome Sequencing Center for Infectious Disease"/>
            <person name="Wu L."/>
            <person name="Ma J."/>
        </authorList>
    </citation>
    <scope>NUCLEOTIDE SEQUENCE [LARGE SCALE GENOMIC DNA]</scope>
    <source>
        <strain evidence="2">JCM 16014</strain>
    </source>
</reference>
<organism evidence="1 2">
    <name type="scientific">Catenulispora yoronensis</name>
    <dbReference type="NCBI Taxonomy" id="450799"/>
    <lineage>
        <taxon>Bacteria</taxon>
        <taxon>Bacillati</taxon>
        <taxon>Actinomycetota</taxon>
        <taxon>Actinomycetes</taxon>
        <taxon>Catenulisporales</taxon>
        <taxon>Catenulisporaceae</taxon>
        <taxon>Catenulispora</taxon>
    </lineage>
</organism>
<dbReference type="Proteomes" id="UP001500751">
    <property type="component" value="Unassembled WGS sequence"/>
</dbReference>
<evidence type="ECO:0008006" key="3">
    <source>
        <dbReference type="Google" id="ProtNLM"/>
    </source>
</evidence>
<evidence type="ECO:0000313" key="2">
    <source>
        <dbReference type="Proteomes" id="UP001500751"/>
    </source>
</evidence>
<dbReference type="RefSeq" id="WP_344668205.1">
    <property type="nucleotide sequence ID" value="NZ_BAAAQN010000032.1"/>
</dbReference>
<dbReference type="EMBL" id="BAAAQN010000032">
    <property type="protein sequence ID" value="GAA2042321.1"/>
    <property type="molecule type" value="Genomic_DNA"/>
</dbReference>
<accession>A0ABP5GC80</accession>
<evidence type="ECO:0000313" key="1">
    <source>
        <dbReference type="EMBL" id="GAA2042321.1"/>
    </source>
</evidence>
<keyword evidence="2" id="KW-1185">Reference proteome</keyword>
<sequence>MARPSLLVDVDGPLNPYAAKATRRPRGYTTHRWMVPSWVAAESRRLAMLGELPRRLKPLRVWLNPDHGPALTALPFELVWATSWEHEANDYVGPVLGLPPLPVIEWAKDSEARTSTGGLFWKTPQIVAWARGRPFAWVDDQITATDIAWVRSHHSGPALLHWVDPRIGLTDDDFATLAAWPEL</sequence>